<reference evidence="2" key="1">
    <citation type="journal article" date="2014" name="Nat. Genet.">
        <title>A reference genome for common bean and genome-wide analysis of dual domestications.</title>
        <authorList>
            <person name="Schmutz J."/>
            <person name="McClean P.E."/>
            <person name="Mamidi S."/>
            <person name="Wu G.A."/>
            <person name="Cannon S.B."/>
            <person name="Grimwood J."/>
            <person name="Jenkins J."/>
            <person name="Shu S."/>
            <person name="Song Q."/>
            <person name="Chavarro C."/>
            <person name="Torres-Torres M."/>
            <person name="Geffroy V."/>
            <person name="Moghaddam S.M."/>
            <person name="Gao D."/>
            <person name="Abernathy B."/>
            <person name="Barry K."/>
            <person name="Blair M."/>
            <person name="Brick M.A."/>
            <person name="Chovatia M."/>
            <person name="Gepts P."/>
            <person name="Goodstein D.M."/>
            <person name="Gonzales M."/>
            <person name="Hellsten U."/>
            <person name="Hyten D.L."/>
            <person name="Jia G."/>
            <person name="Kelly J.D."/>
            <person name="Kudrna D."/>
            <person name="Lee R."/>
            <person name="Richard M.M."/>
            <person name="Miklas P.N."/>
            <person name="Osorno J.M."/>
            <person name="Rodrigues J."/>
            <person name="Thareau V."/>
            <person name="Urrea C.A."/>
            <person name="Wang M."/>
            <person name="Yu Y."/>
            <person name="Zhang M."/>
            <person name="Wing R.A."/>
            <person name="Cregan P.B."/>
            <person name="Rokhsar D.S."/>
            <person name="Jackson S.A."/>
        </authorList>
    </citation>
    <scope>NUCLEOTIDE SEQUENCE [LARGE SCALE GENOMIC DNA]</scope>
    <source>
        <strain evidence="2">cv. G19833</strain>
    </source>
</reference>
<dbReference type="EMBL" id="CM002297">
    <property type="protein sequence ID" value="ESW06609.1"/>
    <property type="molecule type" value="Genomic_DNA"/>
</dbReference>
<keyword evidence="2" id="KW-1185">Reference proteome</keyword>
<dbReference type="AlphaFoldDB" id="V7AM82"/>
<dbReference type="Gramene" id="ESW06609">
    <property type="protein sequence ID" value="ESW06609"/>
    <property type="gene ID" value="PHAVU_010G061800g"/>
</dbReference>
<protein>
    <submittedName>
        <fullName evidence="1">Uncharacterized protein</fullName>
    </submittedName>
</protein>
<proteinExistence type="predicted"/>
<evidence type="ECO:0000313" key="2">
    <source>
        <dbReference type="Proteomes" id="UP000000226"/>
    </source>
</evidence>
<evidence type="ECO:0000313" key="1">
    <source>
        <dbReference type="EMBL" id="ESW06609.1"/>
    </source>
</evidence>
<sequence>MAEGSTDFLIPWACLMDREVFPNKKAFTMPGQRKTFAKALGNTCDIPLSQLPTPCIKGDMVVVQSLSFKMR</sequence>
<gene>
    <name evidence="1" type="ORF">PHAVU_010G061800g</name>
</gene>
<name>V7AM82_PHAVU</name>
<accession>V7AM82</accession>
<dbReference type="Proteomes" id="UP000000226">
    <property type="component" value="Chromosome 10"/>
</dbReference>
<organism evidence="1 2">
    <name type="scientific">Phaseolus vulgaris</name>
    <name type="common">Kidney bean</name>
    <name type="synonym">French bean</name>
    <dbReference type="NCBI Taxonomy" id="3885"/>
    <lineage>
        <taxon>Eukaryota</taxon>
        <taxon>Viridiplantae</taxon>
        <taxon>Streptophyta</taxon>
        <taxon>Embryophyta</taxon>
        <taxon>Tracheophyta</taxon>
        <taxon>Spermatophyta</taxon>
        <taxon>Magnoliopsida</taxon>
        <taxon>eudicotyledons</taxon>
        <taxon>Gunneridae</taxon>
        <taxon>Pentapetalae</taxon>
        <taxon>rosids</taxon>
        <taxon>fabids</taxon>
        <taxon>Fabales</taxon>
        <taxon>Fabaceae</taxon>
        <taxon>Papilionoideae</taxon>
        <taxon>50 kb inversion clade</taxon>
        <taxon>NPAAA clade</taxon>
        <taxon>indigoferoid/millettioid clade</taxon>
        <taxon>Phaseoleae</taxon>
        <taxon>Phaseolus</taxon>
    </lineage>
</organism>